<dbReference type="Proteomes" id="UP001206483">
    <property type="component" value="Unassembled WGS sequence"/>
</dbReference>
<proteinExistence type="predicted"/>
<comment type="caution">
    <text evidence="1">The sequence shown here is derived from an EMBL/GenBank/DDBJ whole genome shotgun (WGS) entry which is preliminary data.</text>
</comment>
<protein>
    <submittedName>
        <fullName evidence="1">Cysteine synthase</fullName>
    </submittedName>
</protein>
<evidence type="ECO:0000313" key="1">
    <source>
        <dbReference type="EMBL" id="MCP2314643.1"/>
    </source>
</evidence>
<accession>A0ABT1JB89</accession>
<sequence length="57" mass="5708">MSDLIVAGTTAASGVGLAYAASLLVAALTAVLAPSADRRADARQALSLLLSLLSPRR</sequence>
<dbReference type="RefSeq" id="WP_253804998.1">
    <property type="nucleotide sequence ID" value="NZ_BAAAUB010000060.1"/>
</dbReference>
<reference evidence="1 2" key="1">
    <citation type="submission" date="2022-06" db="EMBL/GenBank/DDBJ databases">
        <title>Sequencing the genomes of 1000 actinobacteria strains.</title>
        <authorList>
            <person name="Klenk H.-P."/>
        </authorList>
    </citation>
    <scope>NUCLEOTIDE SEQUENCE [LARGE SCALE GENOMIC DNA]</scope>
    <source>
        <strain evidence="1 2">DSM 41656</strain>
    </source>
</reference>
<gene>
    <name evidence="1" type="ORF">FHR36_007844</name>
</gene>
<name>A0ABT1JB89_9ACTN</name>
<dbReference type="EMBL" id="JAMZDX010000009">
    <property type="protein sequence ID" value="MCP2314643.1"/>
    <property type="molecule type" value="Genomic_DNA"/>
</dbReference>
<evidence type="ECO:0000313" key="2">
    <source>
        <dbReference type="Proteomes" id="UP001206483"/>
    </source>
</evidence>
<keyword evidence="2" id="KW-1185">Reference proteome</keyword>
<organism evidence="1 2">
    <name type="scientific">Kitasatospora paracochleata</name>
    <dbReference type="NCBI Taxonomy" id="58354"/>
    <lineage>
        <taxon>Bacteria</taxon>
        <taxon>Bacillati</taxon>
        <taxon>Actinomycetota</taxon>
        <taxon>Actinomycetes</taxon>
        <taxon>Kitasatosporales</taxon>
        <taxon>Streptomycetaceae</taxon>
        <taxon>Kitasatospora</taxon>
    </lineage>
</organism>